<dbReference type="EMBL" id="BAABKK010000024">
    <property type="protein sequence ID" value="GAA5197904.1"/>
    <property type="molecule type" value="Genomic_DNA"/>
</dbReference>
<dbReference type="InterPro" id="IPR001753">
    <property type="entry name" value="Enoyl-CoA_hydra/iso"/>
</dbReference>
<dbReference type="PROSITE" id="PS00166">
    <property type="entry name" value="ENOYL_COA_HYDRATASE"/>
    <property type="match status" value="1"/>
</dbReference>
<evidence type="ECO:0000256" key="1">
    <source>
        <dbReference type="ARBA" id="ARBA00005254"/>
    </source>
</evidence>
<dbReference type="InterPro" id="IPR029045">
    <property type="entry name" value="ClpP/crotonase-like_dom_sf"/>
</dbReference>
<dbReference type="PANTHER" id="PTHR11941">
    <property type="entry name" value="ENOYL-COA HYDRATASE-RELATED"/>
    <property type="match status" value="1"/>
</dbReference>
<evidence type="ECO:0000256" key="2">
    <source>
        <dbReference type="RuleBase" id="RU003707"/>
    </source>
</evidence>
<evidence type="ECO:0000313" key="3">
    <source>
        <dbReference type="EMBL" id="GAA5197904.1"/>
    </source>
</evidence>
<dbReference type="SUPFAM" id="SSF52096">
    <property type="entry name" value="ClpP/crotonase"/>
    <property type="match status" value="1"/>
</dbReference>
<organism evidence="3 4">
    <name type="scientific">Arthrobacter gyeryongensis</name>
    <dbReference type="NCBI Taxonomy" id="1650592"/>
    <lineage>
        <taxon>Bacteria</taxon>
        <taxon>Bacillati</taxon>
        <taxon>Actinomycetota</taxon>
        <taxon>Actinomycetes</taxon>
        <taxon>Micrococcales</taxon>
        <taxon>Micrococcaceae</taxon>
        <taxon>Arthrobacter</taxon>
    </lineage>
</organism>
<protein>
    <submittedName>
        <fullName evidence="3">Enoyl-CoA hydratase/isomerase family protein</fullName>
    </submittedName>
</protein>
<comment type="caution">
    <text evidence="3">The sequence shown here is derived from an EMBL/GenBank/DDBJ whole genome shotgun (WGS) entry which is preliminary data.</text>
</comment>
<sequence length="296" mass="30760">MTRVIEAAKDLLAVLEAEPSADTVEDMIAVQALALGNKTAVVVTLTRPAQHNALTLAGWQRLGAVFTDLRDDPAVRVVIVKGAGGRAFGAGADISEFPAKRLGSAAADRYNAAIAGALQAIQTVPFPVIAMIDGLAVGGGCELATACDIRLASSGSRFGIPIGRLGVTLGLTETRAVAGLIGAANLKYLVYSGDLATADQALAWGLVQKVVETGELSAETARLAWNIVESSEVTVRATKQVTALAADPAVTDEHELIRELHAQAYEGNDLREGIDAFLTGRTPNFTDGRIPAHGRA</sequence>
<evidence type="ECO:0000313" key="4">
    <source>
        <dbReference type="Proteomes" id="UP001500200"/>
    </source>
</evidence>
<keyword evidence="4" id="KW-1185">Reference proteome</keyword>
<dbReference type="PANTHER" id="PTHR11941:SF127">
    <property type="entry name" value="ENOYL-COA HYDRATASE ECHA18 (ENOYL HYDRASE) (UNSATURATED ACYL-COA HYDRATASE) (CROTONASE)-RELATED"/>
    <property type="match status" value="1"/>
</dbReference>
<name>A0ABP9SK62_9MICC</name>
<dbReference type="RefSeq" id="WP_345450923.1">
    <property type="nucleotide sequence ID" value="NZ_BAABKK010000024.1"/>
</dbReference>
<comment type="similarity">
    <text evidence="1 2">Belongs to the enoyl-CoA hydratase/isomerase family.</text>
</comment>
<gene>
    <name evidence="3" type="ORF">GCM10023346_33810</name>
</gene>
<proteinExistence type="inferred from homology"/>
<reference evidence="4" key="1">
    <citation type="journal article" date="2019" name="Int. J. Syst. Evol. Microbiol.">
        <title>The Global Catalogue of Microorganisms (GCM) 10K type strain sequencing project: providing services to taxonomists for standard genome sequencing and annotation.</title>
        <authorList>
            <consortium name="The Broad Institute Genomics Platform"/>
            <consortium name="The Broad Institute Genome Sequencing Center for Infectious Disease"/>
            <person name="Wu L."/>
            <person name="Ma J."/>
        </authorList>
    </citation>
    <scope>NUCLEOTIDE SEQUENCE [LARGE SCALE GENOMIC DNA]</scope>
    <source>
        <strain evidence="4">JCM 18514</strain>
    </source>
</reference>
<dbReference type="Proteomes" id="UP001500200">
    <property type="component" value="Unassembled WGS sequence"/>
</dbReference>
<dbReference type="Gene3D" id="3.90.226.10">
    <property type="entry name" value="2-enoyl-CoA Hydratase, Chain A, domain 1"/>
    <property type="match status" value="1"/>
</dbReference>
<accession>A0ABP9SK62</accession>
<dbReference type="Pfam" id="PF00378">
    <property type="entry name" value="ECH_1"/>
    <property type="match status" value="1"/>
</dbReference>
<dbReference type="InterPro" id="IPR018376">
    <property type="entry name" value="Enoyl-CoA_hyd/isom_CS"/>
</dbReference>
<dbReference type="CDD" id="cd06558">
    <property type="entry name" value="crotonase-like"/>
    <property type="match status" value="1"/>
</dbReference>